<keyword evidence="4" id="KW-1185">Reference proteome</keyword>
<feature type="transmembrane region" description="Helical" evidence="1">
    <location>
        <begin position="780"/>
        <end position="798"/>
    </location>
</feature>
<dbReference type="PANTHER" id="PTHR48104">
    <property type="entry name" value="METACASPASE-4"/>
    <property type="match status" value="1"/>
</dbReference>
<accession>A0ABP4NCE7</accession>
<protein>
    <recommendedName>
        <fullName evidence="2">Peptidase C14 caspase domain-containing protein</fullName>
    </recommendedName>
</protein>
<feature type="domain" description="Peptidase C14 caspase" evidence="2">
    <location>
        <begin position="3"/>
        <end position="253"/>
    </location>
</feature>
<evidence type="ECO:0000259" key="2">
    <source>
        <dbReference type="Pfam" id="PF00656"/>
    </source>
</evidence>
<dbReference type="RefSeq" id="WP_344511400.1">
    <property type="nucleotide sequence ID" value="NZ_BAAAQD010000028.1"/>
</dbReference>
<sequence length="849" mass="90530">MARKALLIGAQTNGLAGVENDVDAMADALSRREFTIQRCTGEAASRAGILDAYEQLIAQTGTGDSVFVYYSGHGGRLLAPPDERHPSRQGRPSVQFIVPNDLEKSTEGDFRGITAATLSSLLALLTGKTDNVAVMIDACHSALVSRDDFRVKALHYPYEWAEEHVAEELDRFKRLGGLPRDILGSDLAVRLVACAPEEAAYEYTNAHGVRTGMFTDAFVRALRDAGDLPVTWSSLMDRVRREVLALAPAQRPEAEGVAADRVIFSTRVPDAAGALRVVPGANPERISLQVAPLLGIRLGDEFAVMPAGAVEADPAHAVGTAVVDRVGSLEVHAHLTFAGTWTAVPPGARAFQTRSSEPSLPVGIPDDPRADELRLAVGTTPLLRPAEPGEATVADVVLDGDGGMALRDRVGPLHPPRPAGGAQAGLVKIDLVRLARAARLRELHDDPRFALDAQISLEWGRVVDGAEQPLRHTGEVLYRDERVFVRIGNSGERTVHVALVDIGVGGAITLQTRFSPSGIRLDPGQFYLFGLDDMTGRLEGVQLGWSDGLDPSAVRPESLVVVASDRPQDLSVLEQGAAYTNRKGHWPSPLEQLVRQIAVGGTRDMVMSSGPQIQYTVRFIDFDLSPVPAPVAEEVTFAIDDRPDPAARLLTPSFTARGAAPERVAVRLGELVVHRNRALFGADVRVDAVVLTGGSHPGTPVYTAQTQRFANVRDGDRLPLDKLLVYHGPATDFLDIAVFVSRDSAGSLELSDMMRAELGDPEVQGAATTLAGLALAAPQAALAVAAIGAGAVVVNVAYKLLRRAVGDSIGLYRTSLLAHEGFGAGRHPADGTLRRAQDFSFSFTVEAVA</sequence>
<keyword evidence="1" id="KW-1133">Transmembrane helix</keyword>
<dbReference type="SUPFAM" id="SSF52129">
    <property type="entry name" value="Caspase-like"/>
    <property type="match status" value="1"/>
</dbReference>
<dbReference type="InterPro" id="IPR011600">
    <property type="entry name" value="Pept_C14_caspase"/>
</dbReference>
<dbReference type="InterPro" id="IPR050452">
    <property type="entry name" value="Metacaspase"/>
</dbReference>
<dbReference type="Proteomes" id="UP001501470">
    <property type="component" value="Unassembled WGS sequence"/>
</dbReference>
<comment type="caution">
    <text evidence="3">The sequence shown here is derived from an EMBL/GenBank/DDBJ whole genome shotgun (WGS) entry which is preliminary data.</text>
</comment>
<evidence type="ECO:0000313" key="3">
    <source>
        <dbReference type="EMBL" id="GAA1559147.1"/>
    </source>
</evidence>
<evidence type="ECO:0000256" key="1">
    <source>
        <dbReference type="SAM" id="Phobius"/>
    </source>
</evidence>
<dbReference type="InterPro" id="IPR029030">
    <property type="entry name" value="Caspase-like_dom_sf"/>
</dbReference>
<gene>
    <name evidence="3" type="ORF">GCM10009827_095180</name>
</gene>
<keyword evidence="1" id="KW-0812">Transmembrane</keyword>
<evidence type="ECO:0000313" key="4">
    <source>
        <dbReference type="Proteomes" id="UP001501470"/>
    </source>
</evidence>
<dbReference type="EMBL" id="BAAAQD010000028">
    <property type="protein sequence ID" value="GAA1559147.1"/>
    <property type="molecule type" value="Genomic_DNA"/>
</dbReference>
<proteinExistence type="predicted"/>
<reference evidence="4" key="1">
    <citation type="journal article" date="2019" name="Int. J. Syst. Evol. Microbiol.">
        <title>The Global Catalogue of Microorganisms (GCM) 10K type strain sequencing project: providing services to taxonomists for standard genome sequencing and annotation.</title>
        <authorList>
            <consortium name="The Broad Institute Genomics Platform"/>
            <consortium name="The Broad Institute Genome Sequencing Center for Infectious Disease"/>
            <person name="Wu L."/>
            <person name="Ma J."/>
        </authorList>
    </citation>
    <scope>NUCLEOTIDE SEQUENCE [LARGE SCALE GENOMIC DNA]</scope>
    <source>
        <strain evidence="4">JCM 15933</strain>
    </source>
</reference>
<organism evidence="3 4">
    <name type="scientific">Dactylosporangium maewongense</name>
    <dbReference type="NCBI Taxonomy" id="634393"/>
    <lineage>
        <taxon>Bacteria</taxon>
        <taxon>Bacillati</taxon>
        <taxon>Actinomycetota</taxon>
        <taxon>Actinomycetes</taxon>
        <taxon>Micromonosporales</taxon>
        <taxon>Micromonosporaceae</taxon>
        <taxon>Dactylosporangium</taxon>
    </lineage>
</organism>
<dbReference type="Pfam" id="PF00656">
    <property type="entry name" value="Peptidase_C14"/>
    <property type="match status" value="1"/>
</dbReference>
<keyword evidence="1" id="KW-0472">Membrane</keyword>
<dbReference type="Gene3D" id="3.40.50.1460">
    <property type="match status" value="1"/>
</dbReference>
<name>A0ABP4NCE7_9ACTN</name>
<dbReference type="PANTHER" id="PTHR48104:SF30">
    <property type="entry name" value="METACASPASE-1"/>
    <property type="match status" value="1"/>
</dbReference>